<dbReference type="OrthoDB" id="3340343at2759"/>
<feature type="non-terminal residue" evidence="1">
    <location>
        <position position="1"/>
    </location>
</feature>
<name>A0A165CS72_9APHY</name>
<proteinExistence type="predicted"/>
<organism evidence="1 2">
    <name type="scientific">Laetiporus sulphureus 93-53</name>
    <dbReference type="NCBI Taxonomy" id="1314785"/>
    <lineage>
        <taxon>Eukaryota</taxon>
        <taxon>Fungi</taxon>
        <taxon>Dikarya</taxon>
        <taxon>Basidiomycota</taxon>
        <taxon>Agaricomycotina</taxon>
        <taxon>Agaricomycetes</taxon>
        <taxon>Polyporales</taxon>
        <taxon>Laetiporus</taxon>
    </lineage>
</organism>
<dbReference type="RefSeq" id="XP_040761085.1">
    <property type="nucleotide sequence ID" value="XM_040903417.1"/>
</dbReference>
<sequence>YGWFADSGSTSHITSRRRGTVVIRSKVGNHIVRFNLRNMLHALTAPSNLLSIARLDEASGRVHMGDSHGLIMDKHGATLAVGKKQGQLYQLNLEPISTASELIYAMQEDTPHTWDE</sequence>
<evidence type="ECO:0000313" key="1">
    <source>
        <dbReference type="EMBL" id="KZT03345.1"/>
    </source>
</evidence>
<reference evidence="1 2" key="1">
    <citation type="journal article" date="2016" name="Mol. Biol. Evol.">
        <title>Comparative Genomics of Early-Diverging Mushroom-Forming Fungi Provides Insights into the Origins of Lignocellulose Decay Capabilities.</title>
        <authorList>
            <person name="Nagy L.G."/>
            <person name="Riley R."/>
            <person name="Tritt A."/>
            <person name="Adam C."/>
            <person name="Daum C."/>
            <person name="Floudas D."/>
            <person name="Sun H."/>
            <person name="Yadav J.S."/>
            <person name="Pangilinan J."/>
            <person name="Larsson K.H."/>
            <person name="Matsuura K."/>
            <person name="Barry K."/>
            <person name="Labutti K."/>
            <person name="Kuo R."/>
            <person name="Ohm R.A."/>
            <person name="Bhattacharya S.S."/>
            <person name="Shirouzu T."/>
            <person name="Yoshinaga Y."/>
            <person name="Martin F.M."/>
            <person name="Grigoriev I.V."/>
            <person name="Hibbett D.S."/>
        </authorList>
    </citation>
    <scope>NUCLEOTIDE SEQUENCE [LARGE SCALE GENOMIC DNA]</scope>
    <source>
        <strain evidence="1 2">93-53</strain>
    </source>
</reference>
<dbReference type="EMBL" id="KV427644">
    <property type="protein sequence ID" value="KZT03345.1"/>
    <property type="molecule type" value="Genomic_DNA"/>
</dbReference>
<dbReference type="STRING" id="1314785.A0A165CS72"/>
<keyword evidence="2" id="KW-1185">Reference proteome</keyword>
<dbReference type="AlphaFoldDB" id="A0A165CS72"/>
<dbReference type="Proteomes" id="UP000076871">
    <property type="component" value="Unassembled WGS sequence"/>
</dbReference>
<feature type="non-terminal residue" evidence="1">
    <location>
        <position position="116"/>
    </location>
</feature>
<evidence type="ECO:0000313" key="2">
    <source>
        <dbReference type="Proteomes" id="UP000076871"/>
    </source>
</evidence>
<dbReference type="InParanoid" id="A0A165CS72"/>
<gene>
    <name evidence="1" type="ORF">LAESUDRAFT_632644</name>
</gene>
<dbReference type="GeneID" id="63820448"/>
<protein>
    <submittedName>
        <fullName evidence="1">Uncharacterized protein</fullName>
    </submittedName>
</protein>
<accession>A0A165CS72</accession>